<dbReference type="PROSITE" id="PS50137">
    <property type="entry name" value="DS_RBD"/>
    <property type="match status" value="3"/>
</dbReference>
<dbReference type="SMART" id="SM00358">
    <property type="entry name" value="DSRM"/>
    <property type="match status" value="3"/>
</dbReference>
<dbReference type="CDD" id="cd00048">
    <property type="entry name" value="DSRM_SF"/>
    <property type="match status" value="1"/>
</dbReference>
<feature type="domain" description="DRBM" evidence="3">
    <location>
        <begin position="435"/>
        <end position="504"/>
    </location>
</feature>
<keyword evidence="1" id="KW-0694">RNA-binding</keyword>
<name>A0A1W0WVS5_HYPEX</name>
<dbReference type="GO" id="GO:0032839">
    <property type="term" value="C:dendrite cytoplasm"/>
    <property type="evidence" value="ECO:0007669"/>
    <property type="project" value="GOC"/>
</dbReference>
<evidence type="ECO:0000313" key="4">
    <source>
        <dbReference type="EMBL" id="OQV19257.1"/>
    </source>
</evidence>
<evidence type="ECO:0000256" key="2">
    <source>
        <dbReference type="SAM" id="MobiDB-lite"/>
    </source>
</evidence>
<feature type="domain" description="DRBM" evidence="3">
    <location>
        <begin position="210"/>
        <end position="282"/>
    </location>
</feature>
<reference evidence="5" key="1">
    <citation type="submission" date="2017-01" db="EMBL/GenBank/DDBJ databases">
        <title>Comparative genomics of anhydrobiosis in the tardigrade Hypsibius dujardini.</title>
        <authorList>
            <person name="Yoshida Y."/>
            <person name="Koutsovoulos G."/>
            <person name="Laetsch D."/>
            <person name="Stevens L."/>
            <person name="Kumar S."/>
            <person name="Horikawa D."/>
            <person name="Ishino K."/>
            <person name="Komine S."/>
            <person name="Tomita M."/>
            <person name="Blaxter M."/>
            <person name="Arakawa K."/>
        </authorList>
    </citation>
    <scope>NUCLEOTIDE SEQUENCE [LARGE SCALE GENOMIC DNA]</scope>
    <source>
        <strain evidence="5">Z151</strain>
    </source>
</reference>
<dbReference type="GO" id="GO:0003725">
    <property type="term" value="F:double-stranded RNA binding"/>
    <property type="evidence" value="ECO:0007669"/>
    <property type="project" value="TreeGrafter"/>
</dbReference>
<dbReference type="Pfam" id="PF00035">
    <property type="entry name" value="dsrm"/>
    <property type="match status" value="3"/>
</dbReference>
<dbReference type="GO" id="GO:0008298">
    <property type="term" value="P:intracellular mRNA localization"/>
    <property type="evidence" value="ECO:0007669"/>
    <property type="project" value="TreeGrafter"/>
</dbReference>
<feature type="compositionally biased region" description="Low complexity" evidence="2">
    <location>
        <begin position="751"/>
        <end position="760"/>
    </location>
</feature>
<sequence length="812" mass="87314">MAYQQHYQGGPQNYSYPLYHMSVPGAASAPSYRPPEVYTPFYTSPSYGAFPQAPRPPPSLYGGVGLLGDMPGSVPSYHPDNGIAAAAFPFPQNIPRQPFRPFPSLPVRPSFPSSSGPRLLTRSTHPPFSSHNNNTLLPNIRPQENSASRPLSRSAQNEITNKSGFSPPSVSGSVLEESSMSHGTDTPLYQHDREGGAGRVHSPQDIAPDTPINALSRVCRFNKATSTFELVDEKGPAHLKVFVVKVKLSLQDGLTEEYLGQGKSIQKAKHEAAQQLPQLAALAALEYFTAEKEKKDAKKKLEQEEASRRTPLELPQPSKAPVTWLFEETRRLQLELTFDCWTSAGPAHCQTHHATCSVGTLESTGEGATKKEARQAAAEKMLVLLREQFGSVKPGLSMKTTTMTNGNSSNVAERNKSAQAVKVSKVRPEYGKHINPINRLFHLQQANGLPDPVFEMDAPSPSGRVKDFCATARIPGGASATAVGPNKRLAKRFAAENLLHQLGFQVQPPVPLKSSIRPSKPPADKSLPPAPATASAATEDRKVKFDLLHAECDDKANGRTYRKRFSKKPQPASMYPKNSVQETLYEARAPIPLRPGHEITPGILSLPRFPCQQSPPIEGAVTVGTISTIARELMADRHSPTAAEIVAERSATAGGGVAEADAEPTVKDAWLPLLEYLCRVVNMTLKKDTFSRQGPHCEFVTVLTVGEPINSIGCGNGGTEEKSVEDAAWNLLTVIGEQGDEEGYHHPAGKASSAPPHSSTAAKVVEEAVVAVDVIEEALGGNGGDGCGRAVDVQYSESSDVKLSSSSSEAIV</sequence>
<organism evidence="4 5">
    <name type="scientific">Hypsibius exemplaris</name>
    <name type="common">Freshwater tardigrade</name>
    <dbReference type="NCBI Taxonomy" id="2072580"/>
    <lineage>
        <taxon>Eukaryota</taxon>
        <taxon>Metazoa</taxon>
        <taxon>Ecdysozoa</taxon>
        <taxon>Tardigrada</taxon>
        <taxon>Eutardigrada</taxon>
        <taxon>Parachela</taxon>
        <taxon>Hypsibioidea</taxon>
        <taxon>Hypsibiidae</taxon>
        <taxon>Hypsibius</taxon>
    </lineage>
</organism>
<keyword evidence="5" id="KW-1185">Reference proteome</keyword>
<feature type="compositionally biased region" description="Basic and acidic residues" evidence="2">
    <location>
        <begin position="296"/>
        <end position="311"/>
    </location>
</feature>
<gene>
    <name evidence="4" type="ORF">BV898_06680</name>
</gene>
<dbReference type="EMBL" id="MTYJ01000041">
    <property type="protein sequence ID" value="OQV19257.1"/>
    <property type="molecule type" value="Genomic_DNA"/>
</dbReference>
<dbReference type="SUPFAM" id="SSF54768">
    <property type="entry name" value="dsRNA-binding domain-like"/>
    <property type="match status" value="3"/>
</dbReference>
<dbReference type="CDD" id="cd19857">
    <property type="entry name" value="DSRM_STAU_rpt1"/>
    <property type="match status" value="1"/>
</dbReference>
<dbReference type="AlphaFoldDB" id="A0A1W0WVS5"/>
<dbReference type="GO" id="GO:0035418">
    <property type="term" value="P:protein localization to synapse"/>
    <property type="evidence" value="ECO:0007669"/>
    <property type="project" value="TreeGrafter"/>
</dbReference>
<comment type="caution">
    <text evidence="4">The sequence shown here is derived from an EMBL/GenBank/DDBJ whole genome shotgun (WGS) entry which is preliminary data.</text>
</comment>
<dbReference type="GO" id="GO:0010494">
    <property type="term" value="C:cytoplasmic stress granule"/>
    <property type="evidence" value="ECO:0007669"/>
    <property type="project" value="TreeGrafter"/>
</dbReference>
<dbReference type="OrthoDB" id="10037267at2759"/>
<feature type="region of interest" description="Disordered" evidence="2">
    <location>
        <begin position="99"/>
        <end position="184"/>
    </location>
</feature>
<accession>A0A1W0WVS5</accession>
<proteinExistence type="predicted"/>
<dbReference type="PANTHER" id="PTHR46054:SF3">
    <property type="entry name" value="MATERNAL EFFECT PROTEIN STAUFEN"/>
    <property type="match status" value="1"/>
</dbReference>
<dbReference type="PANTHER" id="PTHR46054">
    <property type="entry name" value="MATERNAL EFFECT PROTEIN STAUFEN"/>
    <property type="match status" value="1"/>
</dbReference>
<dbReference type="GO" id="GO:0007281">
    <property type="term" value="P:germ cell development"/>
    <property type="evidence" value="ECO:0007669"/>
    <property type="project" value="TreeGrafter"/>
</dbReference>
<dbReference type="Proteomes" id="UP000192578">
    <property type="component" value="Unassembled WGS sequence"/>
</dbReference>
<dbReference type="InterPro" id="IPR014720">
    <property type="entry name" value="dsRBD_dom"/>
</dbReference>
<feature type="domain" description="DRBM" evidence="3">
    <location>
        <begin position="320"/>
        <end position="387"/>
    </location>
</feature>
<feature type="compositionally biased region" description="Low complexity" evidence="2">
    <location>
        <begin position="163"/>
        <end position="174"/>
    </location>
</feature>
<dbReference type="GO" id="GO:0098964">
    <property type="term" value="P:anterograde dendritic transport of messenger ribonucleoprotein complex"/>
    <property type="evidence" value="ECO:0007669"/>
    <property type="project" value="TreeGrafter"/>
</dbReference>
<evidence type="ECO:0000313" key="5">
    <source>
        <dbReference type="Proteomes" id="UP000192578"/>
    </source>
</evidence>
<evidence type="ECO:0000259" key="3">
    <source>
        <dbReference type="PROSITE" id="PS50137"/>
    </source>
</evidence>
<protein>
    <submittedName>
        <fullName evidence="4">Double-stranded RNA-binding protein Staufen-like protein 1</fullName>
    </submittedName>
</protein>
<evidence type="ECO:0000256" key="1">
    <source>
        <dbReference type="PROSITE-ProRule" id="PRU00266"/>
    </source>
</evidence>
<feature type="region of interest" description="Disordered" evidence="2">
    <location>
        <begin position="509"/>
        <end position="538"/>
    </location>
</feature>
<dbReference type="GO" id="GO:0043025">
    <property type="term" value="C:neuronal cell body"/>
    <property type="evidence" value="ECO:0007669"/>
    <property type="project" value="TreeGrafter"/>
</dbReference>
<dbReference type="GO" id="GO:0003729">
    <property type="term" value="F:mRNA binding"/>
    <property type="evidence" value="ECO:0007669"/>
    <property type="project" value="TreeGrafter"/>
</dbReference>
<dbReference type="GO" id="GO:0005886">
    <property type="term" value="C:plasma membrane"/>
    <property type="evidence" value="ECO:0007669"/>
    <property type="project" value="TreeGrafter"/>
</dbReference>
<feature type="region of interest" description="Disordered" evidence="2">
    <location>
        <begin position="740"/>
        <end position="760"/>
    </location>
</feature>
<feature type="region of interest" description="Disordered" evidence="2">
    <location>
        <begin position="296"/>
        <end position="315"/>
    </location>
</feature>
<feature type="compositionally biased region" description="Polar residues" evidence="2">
    <location>
        <begin position="111"/>
        <end position="162"/>
    </location>
</feature>
<dbReference type="Gene3D" id="3.30.160.20">
    <property type="match status" value="3"/>
</dbReference>
<dbReference type="InterPro" id="IPR051740">
    <property type="entry name" value="DRBM-containing_protein"/>
</dbReference>